<feature type="transmembrane region" description="Helical" evidence="2">
    <location>
        <begin position="71"/>
        <end position="94"/>
    </location>
</feature>
<dbReference type="RefSeq" id="WP_167163845.1">
    <property type="nucleotide sequence ID" value="NZ_BAAAOO010000012.1"/>
</dbReference>
<reference evidence="3 4" key="1">
    <citation type="submission" date="2020-02" db="EMBL/GenBank/DDBJ databases">
        <title>Sequencing the genomes of 1000 actinobacteria strains.</title>
        <authorList>
            <person name="Klenk H.-P."/>
        </authorList>
    </citation>
    <scope>NUCLEOTIDE SEQUENCE [LARGE SCALE GENOMIC DNA]</scope>
    <source>
        <strain evidence="3 4">DSM 19609</strain>
    </source>
</reference>
<gene>
    <name evidence="3" type="ORF">FB473_000104</name>
</gene>
<feature type="region of interest" description="Disordered" evidence="1">
    <location>
        <begin position="153"/>
        <end position="180"/>
    </location>
</feature>
<evidence type="ECO:0000313" key="4">
    <source>
        <dbReference type="Proteomes" id="UP000749311"/>
    </source>
</evidence>
<evidence type="ECO:0000256" key="1">
    <source>
        <dbReference type="SAM" id="MobiDB-lite"/>
    </source>
</evidence>
<accession>A0ABX0SAN2</accession>
<protein>
    <submittedName>
        <fullName evidence="3">Preprotein translocase subunit SecG</fullName>
    </submittedName>
</protein>
<feature type="transmembrane region" description="Helical" evidence="2">
    <location>
        <begin position="12"/>
        <end position="30"/>
    </location>
</feature>
<organism evidence="3 4">
    <name type="scientific">Brooklawnia cerclae</name>
    <dbReference type="NCBI Taxonomy" id="349934"/>
    <lineage>
        <taxon>Bacteria</taxon>
        <taxon>Bacillati</taxon>
        <taxon>Actinomycetota</taxon>
        <taxon>Actinomycetes</taxon>
        <taxon>Propionibacteriales</taxon>
        <taxon>Propionibacteriaceae</taxon>
        <taxon>Brooklawnia</taxon>
    </lineage>
</organism>
<keyword evidence="2" id="KW-1133">Transmembrane helix</keyword>
<evidence type="ECO:0000313" key="3">
    <source>
        <dbReference type="EMBL" id="NIH55459.1"/>
    </source>
</evidence>
<dbReference type="EMBL" id="JAAMOZ010000001">
    <property type="protein sequence ID" value="NIH55459.1"/>
    <property type="molecule type" value="Genomic_DNA"/>
</dbReference>
<keyword evidence="2" id="KW-0812">Transmembrane</keyword>
<keyword evidence="4" id="KW-1185">Reference proteome</keyword>
<proteinExistence type="predicted"/>
<sequence>MEGLRRTTYQLILPMAVVLPVWISFGRAVFGSGGWLMVIFTVTLAPALCVLLIVCRFLIPVGLDAAGRKTIGEVEAILLAVLYLQVFLFGFFVVDGGDTLDSVGSVATEIFGKGFEEASSVLSGVTFVAAVALAVTILVYLAVQRAKLRRTRQPGSGFWRPSQVSDPVGPSTPGRQKPPR</sequence>
<feature type="transmembrane region" description="Helical" evidence="2">
    <location>
        <begin position="36"/>
        <end position="59"/>
    </location>
</feature>
<name>A0ABX0SAN2_9ACTN</name>
<feature type="transmembrane region" description="Helical" evidence="2">
    <location>
        <begin position="121"/>
        <end position="143"/>
    </location>
</feature>
<comment type="caution">
    <text evidence="3">The sequence shown here is derived from an EMBL/GenBank/DDBJ whole genome shotgun (WGS) entry which is preliminary data.</text>
</comment>
<dbReference type="Proteomes" id="UP000749311">
    <property type="component" value="Unassembled WGS sequence"/>
</dbReference>
<evidence type="ECO:0000256" key="2">
    <source>
        <dbReference type="SAM" id="Phobius"/>
    </source>
</evidence>
<keyword evidence="2" id="KW-0472">Membrane</keyword>